<dbReference type="SMART" id="SM00028">
    <property type="entry name" value="TPR"/>
    <property type="match status" value="2"/>
</dbReference>
<comment type="subcellular location">
    <subcellularLocation>
        <location evidence="5">Membrane</location>
        <topology evidence="5">Peripheral membrane protein</topology>
    </subcellularLocation>
</comment>
<evidence type="ECO:0000313" key="6">
    <source>
        <dbReference type="EMBL" id="GMI44082.1"/>
    </source>
</evidence>
<comment type="caution">
    <text evidence="6">The sequence shown here is derived from an EMBL/GenBank/DDBJ whole genome shotgun (WGS) entry which is preliminary data.</text>
</comment>
<keyword evidence="4" id="KW-0802">TPR repeat</keyword>
<dbReference type="GO" id="GO:0006886">
    <property type="term" value="P:intracellular protein transport"/>
    <property type="evidence" value="ECO:0007669"/>
    <property type="project" value="UniProtKB-UniRule"/>
</dbReference>
<evidence type="ECO:0000313" key="7">
    <source>
        <dbReference type="Proteomes" id="UP001165065"/>
    </source>
</evidence>
<dbReference type="GO" id="GO:0019905">
    <property type="term" value="F:syntaxin binding"/>
    <property type="evidence" value="ECO:0007669"/>
    <property type="project" value="TreeGrafter"/>
</dbReference>
<evidence type="ECO:0000256" key="5">
    <source>
        <dbReference type="RuleBase" id="RU367013"/>
    </source>
</evidence>
<evidence type="ECO:0000256" key="1">
    <source>
        <dbReference type="ARBA" id="ARBA00010050"/>
    </source>
</evidence>
<evidence type="ECO:0000256" key="4">
    <source>
        <dbReference type="PROSITE-ProRule" id="PRU00339"/>
    </source>
</evidence>
<dbReference type="PROSITE" id="PS50005">
    <property type="entry name" value="TPR"/>
    <property type="match status" value="1"/>
</dbReference>
<dbReference type="Proteomes" id="UP001165065">
    <property type="component" value="Unassembled WGS sequence"/>
</dbReference>
<dbReference type="PRINTS" id="PR00448">
    <property type="entry name" value="NSFATTACHMNT"/>
</dbReference>
<dbReference type="PANTHER" id="PTHR13768:SF8">
    <property type="entry name" value="ALPHA-SOLUBLE NSF ATTACHMENT PROTEIN"/>
    <property type="match status" value="1"/>
</dbReference>
<dbReference type="InterPro" id="IPR011990">
    <property type="entry name" value="TPR-like_helical_dom_sf"/>
</dbReference>
<dbReference type="AlphaFoldDB" id="A0A9W7LBY3"/>
<reference evidence="7" key="1">
    <citation type="journal article" date="2023" name="Commun. Biol.">
        <title>Genome analysis of Parmales, the sister group of diatoms, reveals the evolutionary specialization of diatoms from phago-mixotrophs to photoautotrophs.</title>
        <authorList>
            <person name="Ban H."/>
            <person name="Sato S."/>
            <person name="Yoshikawa S."/>
            <person name="Yamada K."/>
            <person name="Nakamura Y."/>
            <person name="Ichinomiya M."/>
            <person name="Sato N."/>
            <person name="Blanc-Mathieu R."/>
            <person name="Endo H."/>
            <person name="Kuwata A."/>
            <person name="Ogata H."/>
        </authorList>
    </citation>
    <scope>NUCLEOTIDE SEQUENCE [LARGE SCALE GENOMIC DNA]</scope>
</reference>
<sequence>MLPLYQSPLGFALGGRGDKFMADAEARLKKFSFFGSGSKFEDAAELYQKAGNCYKVEEKWQEAGDAYMKAADLHQNKLESTHEASAALMNAGNCYKKSSPPSAISAFRAAVSNWCEAGRFNQAAKLTKEIAEMYEKDNEVVEAIDNYNQAATFFETENSKSQGNACKAKVAELCSAVLDPPDLARAADIYETLGRNCLDSALIKYNAKNYFTSAVFCHLALGDAVAARMKIEQFGGMDFSFRDSREGKLCEALCQSFDDYDPSAMATACMEFDRVSKLDAWKTQILVRVKRNIEEMGGGGVGEDEDEEVDLT</sequence>
<keyword evidence="7" id="KW-1185">Reference proteome</keyword>
<dbReference type="EMBL" id="BRYA01001469">
    <property type="protein sequence ID" value="GMI44082.1"/>
    <property type="molecule type" value="Genomic_DNA"/>
</dbReference>
<dbReference type="Pfam" id="PF14938">
    <property type="entry name" value="SNAP"/>
    <property type="match status" value="1"/>
</dbReference>
<dbReference type="Gene3D" id="1.25.40.10">
    <property type="entry name" value="Tetratricopeptide repeat domain"/>
    <property type="match status" value="1"/>
</dbReference>
<dbReference type="SUPFAM" id="SSF48452">
    <property type="entry name" value="TPR-like"/>
    <property type="match status" value="1"/>
</dbReference>
<gene>
    <name evidence="6" type="ORF">TrCOL_g9232</name>
</gene>
<dbReference type="InterPro" id="IPR000744">
    <property type="entry name" value="NSF_attach"/>
</dbReference>
<name>A0A9W7LBY3_9STRA</name>
<dbReference type="InterPro" id="IPR019734">
    <property type="entry name" value="TPR_rpt"/>
</dbReference>
<keyword evidence="3 5" id="KW-0653">Protein transport</keyword>
<organism evidence="6 7">
    <name type="scientific">Triparma columacea</name>
    <dbReference type="NCBI Taxonomy" id="722753"/>
    <lineage>
        <taxon>Eukaryota</taxon>
        <taxon>Sar</taxon>
        <taxon>Stramenopiles</taxon>
        <taxon>Ochrophyta</taxon>
        <taxon>Bolidophyceae</taxon>
        <taxon>Parmales</taxon>
        <taxon>Triparmaceae</taxon>
        <taxon>Triparma</taxon>
    </lineage>
</organism>
<dbReference type="CDD" id="cd15832">
    <property type="entry name" value="SNAP"/>
    <property type="match status" value="1"/>
</dbReference>
<evidence type="ECO:0000256" key="3">
    <source>
        <dbReference type="ARBA" id="ARBA00022927"/>
    </source>
</evidence>
<evidence type="ECO:0000256" key="2">
    <source>
        <dbReference type="ARBA" id="ARBA00022448"/>
    </source>
</evidence>
<dbReference type="GO" id="GO:0031201">
    <property type="term" value="C:SNARE complex"/>
    <property type="evidence" value="ECO:0007669"/>
    <property type="project" value="TreeGrafter"/>
</dbReference>
<comment type="function">
    <text evidence="5">Required for vesicular transport between the endoplasmic reticulum and the Golgi apparatus.</text>
</comment>
<proteinExistence type="inferred from homology"/>
<dbReference type="GO" id="GO:0005483">
    <property type="term" value="F:soluble NSF attachment protein activity"/>
    <property type="evidence" value="ECO:0007669"/>
    <property type="project" value="TreeGrafter"/>
</dbReference>
<dbReference type="GO" id="GO:0005774">
    <property type="term" value="C:vacuolar membrane"/>
    <property type="evidence" value="ECO:0007669"/>
    <property type="project" value="TreeGrafter"/>
</dbReference>
<keyword evidence="5" id="KW-0931">ER-Golgi transport</keyword>
<comment type="similarity">
    <text evidence="1 5">Belongs to the SNAP family.</text>
</comment>
<dbReference type="PANTHER" id="PTHR13768">
    <property type="entry name" value="SOLUBLE NSF ATTACHMENT PROTEIN SNAP"/>
    <property type="match status" value="1"/>
</dbReference>
<dbReference type="GO" id="GO:0035494">
    <property type="term" value="P:SNARE complex disassembly"/>
    <property type="evidence" value="ECO:0007669"/>
    <property type="project" value="TreeGrafter"/>
</dbReference>
<keyword evidence="5" id="KW-0472">Membrane</keyword>
<keyword evidence="2 5" id="KW-0813">Transport</keyword>
<evidence type="ECO:0008006" key="8">
    <source>
        <dbReference type="Google" id="ProtNLM"/>
    </source>
</evidence>
<protein>
    <recommendedName>
        <fullName evidence="8">Alpha-soluble NSF attachment protein</fullName>
    </recommendedName>
</protein>
<accession>A0A9W7LBY3</accession>
<feature type="repeat" description="TPR" evidence="4">
    <location>
        <begin position="44"/>
        <end position="77"/>
    </location>
</feature>
<dbReference type="OrthoDB" id="9984275at2759"/>